<evidence type="ECO:0000313" key="4">
    <source>
        <dbReference type="Proteomes" id="UP000693981"/>
    </source>
</evidence>
<protein>
    <submittedName>
        <fullName evidence="3">Maltose acetyltransferase</fullName>
    </submittedName>
</protein>
<keyword evidence="2" id="KW-0472">Membrane</keyword>
<sequence>MSWSAGEGQSAGVDDVTPSVSLASTSVTNDSEDSEDDSGPDQDADYRAKEIEYRRTHGSCTYYPSDERHPCQIQRSCFDCLNFNITSEPNGCFVNPMGQCVPVTKYDPALDFQLGSPSNDLAAEYVTAGYNGTSDNSTEPNVDKQQQNQQYNFLAGEAKYCKTDDPQCLLCRATVFASIIYHHSDDSRSRYCVGQDGCVCIAICEALEINHNRPDKRCMINAMATKGNQDSGPNTAWASVAAIVGAMCFIVASVFVIYRIRSRGENSASDGGSSHSSSDRRGSNDSDGEVITPDPGASPIATATPVMRAGSGSGLLLNLFGWTAMRDVLVQKEHLQASGVEDAAFEPVKNNVQLIGAQPSAPDVEGALPTAPSVIPYATLAVASAPIAVTVRAMAAPSAPDFEEMDVHSMDGDDVDMAVL</sequence>
<feature type="region of interest" description="Disordered" evidence="1">
    <location>
        <begin position="1"/>
        <end position="45"/>
    </location>
</feature>
<keyword evidence="4" id="KW-1185">Reference proteome</keyword>
<keyword evidence="2" id="KW-1133">Transmembrane helix</keyword>
<reference evidence="3" key="1">
    <citation type="submission" date="2021-02" db="EMBL/GenBank/DDBJ databases">
        <authorList>
            <person name="Palmer J.M."/>
        </authorList>
    </citation>
    <scope>NUCLEOTIDE SEQUENCE</scope>
    <source>
        <strain evidence="3">SCRP23</strain>
    </source>
</reference>
<dbReference type="Proteomes" id="UP000693981">
    <property type="component" value="Unassembled WGS sequence"/>
</dbReference>
<organism evidence="3 4">
    <name type="scientific">Phytophthora boehmeriae</name>
    <dbReference type="NCBI Taxonomy" id="109152"/>
    <lineage>
        <taxon>Eukaryota</taxon>
        <taxon>Sar</taxon>
        <taxon>Stramenopiles</taxon>
        <taxon>Oomycota</taxon>
        <taxon>Peronosporomycetes</taxon>
        <taxon>Peronosporales</taxon>
        <taxon>Peronosporaceae</taxon>
        <taxon>Phytophthora</taxon>
    </lineage>
</organism>
<evidence type="ECO:0000313" key="3">
    <source>
        <dbReference type="EMBL" id="KAG7396764.1"/>
    </source>
</evidence>
<evidence type="ECO:0000256" key="1">
    <source>
        <dbReference type="SAM" id="MobiDB-lite"/>
    </source>
</evidence>
<proteinExistence type="predicted"/>
<comment type="caution">
    <text evidence="3">The sequence shown here is derived from an EMBL/GenBank/DDBJ whole genome shotgun (WGS) entry which is preliminary data.</text>
</comment>
<dbReference type="EMBL" id="JAGDFL010000141">
    <property type="protein sequence ID" value="KAG7396764.1"/>
    <property type="molecule type" value="Genomic_DNA"/>
</dbReference>
<feature type="region of interest" description="Disordered" evidence="1">
    <location>
        <begin position="264"/>
        <end position="304"/>
    </location>
</feature>
<gene>
    <name evidence="3" type="primary">CAS91_2</name>
    <name evidence="3" type="ORF">PHYBOEH_001840</name>
</gene>
<evidence type="ECO:0000256" key="2">
    <source>
        <dbReference type="SAM" id="Phobius"/>
    </source>
</evidence>
<feature type="compositionally biased region" description="Low complexity" evidence="1">
    <location>
        <begin position="266"/>
        <end position="276"/>
    </location>
</feature>
<dbReference type="OrthoDB" id="102252at2759"/>
<name>A0A8T1WVK2_9STRA</name>
<dbReference type="AlphaFoldDB" id="A0A8T1WVK2"/>
<feature type="transmembrane region" description="Helical" evidence="2">
    <location>
        <begin position="236"/>
        <end position="258"/>
    </location>
</feature>
<accession>A0A8T1WVK2</accession>
<feature type="compositionally biased region" description="Acidic residues" evidence="1">
    <location>
        <begin position="30"/>
        <end position="43"/>
    </location>
</feature>
<keyword evidence="2" id="KW-0812">Transmembrane</keyword>